<evidence type="ECO:0000256" key="1">
    <source>
        <dbReference type="SAM" id="MobiDB-lite"/>
    </source>
</evidence>
<evidence type="ECO:0000313" key="3">
    <source>
        <dbReference type="Proteomes" id="UP001221686"/>
    </source>
</evidence>
<accession>A0ABT5DYR2</accession>
<evidence type="ECO:0000313" key="2">
    <source>
        <dbReference type="EMBL" id="MDC0718714.1"/>
    </source>
</evidence>
<feature type="region of interest" description="Disordered" evidence="1">
    <location>
        <begin position="207"/>
        <end position="282"/>
    </location>
</feature>
<reference evidence="2 3" key="1">
    <citation type="submission" date="2022-11" db="EMBL/GenBank/DDBJ databases">
        <title>Minimal conservation of predation-associated metabolite biosynthetic gene clusters underscores biosynthetic potential of Myxococcota including descriptions for ten novel species: Archangium lansinium sp. nov., Myxococcus landrumus sp. nov., Nannocystis bai.</title>
        <authorList>
            <person name="Ahearne A."/>
            <person name="Stevens C."/>
            <person name="Dowd S."/>
        </authorList>
    </citation>
    <scope>NUCLEOTIDE SEQUENCE [LARGE SCALE GENOMIC DNA]</scope>
    <source>
        <strain evidence="2 3">BB15-2</strain>
    </source>
</reference>
<keyword evidence="3" id="KW-1185">Reference proteome</keyword>
<sequence length="282" mass="29183">MLCWIFALAAAAGVPAPEAPPPPPRLVIAGGALFGPHAPGEAACQTREGVQRCEHTGNFFGVGANLELRARAVGPLFFHARGAVIGNVRPRPYGAHKGLVDIGLGLGVYSRLAFIRVEYMFVPTFGPSTYRPPFYDKEAGRDVWGRSAGMVSGGVRKYLTPRLAGELWAGLVIGPRSRRTTLQEDAGADRVLVTFLASLGVSFDLIPGRAPPPPKPAPAPAPASPPSSLPTLPTPVLTPESGSVASPPAPVSTPETPSATPTPEAAPPPPGDTVGPWQPAPG</sequence>
<dbReference type="RefSeq" id="WP_272087191.1">
    <property type="nucleotide sequence ID" value="NZ_JAQNDL010000001.1"/>
</dbReference>
<protein>
    <recommendedName>
        <fullName evidence="4">Outer membrane protein beta-barrel domain-containing protein</fullName>
    </recommendedName>
</protein>
<dbReference type="EMBL" id="JAQNDL010000001">
    <property type="protein sequence ID" value="MDC0718714.1"/>
    <property type="molecule type" value="Genomic_DNA"/>
</dbReference>
<evidence type="ECO:0008006" key="4">
    <source>
        <dbReference type="Google" id="ProtNLM"/>
    </source>
</evidence>
<comment type="caution">
    <text evidence="2">The sequence shown here is derived from an EMBL/GenBank/DDBJ whole genome shotgun (WGS) entry which is preliminary data.</text>
</comment>
<organism evidence="2 3">
    <name type="scientific">Nannocystis bainbridge</name>
    <dbReference type="NCBI Taxonomy" id="2995303"/>
    <lineage>
        <taxon>Bacteria</taxon>
        <taxon>Pseudomonadati</taxon>
        <taxon>Myxococcota</taxon>
        <taxon>Polyangia</taxon>
        <taxon>Nannocystales</taxon>
        <taxon>Nannocystaceae</taxon>
        <taxon>Nannocystis</taxon>
    </lineage>
</organism>
<gene>
    <name evidence="2" type="ORF">POL25_17560</name>
</gene>
<name>A0ABT5DYR2_9BACT</name>
<dbReference type="Proteomes" id="UP001221686">
    <property type="component" value="Unassembled WGS sequence"/>
</dbReference>
<feature type="compositionally biased region" description="Low complexity" evidence="1">
    <location>
        <begin position="229"/>
        <end position="263"/>
    </location>
</feature>
<feature type="compositionally biased region" description="Pro residues" evidence="1">
    <location>
        <begin position="209"/>
        <end position="228"/>
    </location>
</feature>
<proteinExistence type="predicted"/>